<accession>A0A2V1E324</accession>
<feature type="compositionally biased region" description="Polar residues" evidence="1">
    <location>
        <begin position="242"/>
        <end position="251"/>
    </location>
</feature>
<dbReference type="AlphaFoldDB" id="A0A2V1E324"/>
<evidence type="ECO:0000256" key="1">
    <source>
        <dbReference type="SAM" id="MobiDB-lite"/>
    </source>
</evidence>
<proteinExistence type="predicted"/>
<keyword evidence="3" id="KW-1185">Reference proteome</keyword>
<feature type="compositionally biased region" description="Basic and acidic residues" evidence="1">
    <location>
        <begin position="207"/>
        <end position="220"/>
    </location>
</feature>
<name>A0A2V1E324_9PLEO</name>
<feature type="region of interest" description="Disordered" evidence="1">
    <location>
        <begin position="1"/>
        <end position="79"/>
    </location>
</feature>
<feature type="region of interest" description="Disordered" evidence="1">
    <location>
        <begin position="200"/>
        <end position="280"/>
    </location>
</feature>
<evidence type="ECO:0000313" key="3">
    <source>
        <dbReference type="Proteomes" id="UP000244855"/>
    </source>
</evidence>
<organism evidence="2 3">
    <name type="scientific">Periconia macrospinosa</name>
    <dbReference type="NCBI Taxonomy" id="97972"/>
    <lineage>
        <taxon>Eukaryota</taxon>
        <taxon>Fungi</taxon>
        <taxon>Dikarya</taxon>
        <taxon>Ascomycota</taxon>
        <taxon>Pezizomycotina</taxon>
        <taxon>Dothideomycetes</taxon>
        <taxon>Pleosporomycetidae</taxon>
        <taxon>Pleosporales</taxon>
        <taxon>Massarineae</taxon>
        <taxon>Periconiaceae</taxon>
        <taxon>Periconia</taxon>
    </lineage>
</organism>
<feature type="compositionally biased region" description="Basic and acidic residues" evidence="1">
    <location>
        <begin position="29"/>
        <end position="41"/>
    </location>
</feature>
<reference evidence="2 3" key="1">
    <citation type="journal article" date="2018" name="Sci. Rep.">
        <title>Comparative genomics provides insights into the lifestyle and reveals functional heterogeneity of dark septate endophytic fungi.</title>
        <authorList>
            <person name="Knapp D.G."/>
            <person name="Nemeth J.B."/>
            <person name="Barry K."/>
            <person name="Hainaut M."/>
            <person name="Henrissat B."/>
            <person name="Johnson J."/>
            <person name="Kuo A."/>
            <person name="Lim J.H.P."/>
            <person name="Lipzen A."/>
            <person name="Nolan M."/>
            <person name="Ohm R.A."/>
            <person name="Tamas L."/>
            <person name="Grigoriev I.V."/>
            <person name="Spatafora J.W."/>
            <person name="Nagy L.G."/>
            <person name="Kovacs G.M."/>
        </authorList>
    </citation>
    <scope>NUCLEOTIDE SEQUENCE [LARGE SCALE GENOMIC DNA]</scope>
    <source>
        <strain evidence="2 3">DSE2036</strain>
    </source>
</reference>
<protein>
    <submittedName>
        <fullName evidence="2">Uncharacterized protein</fullName>
    </submittedName>
</protein>
<feature type="compositionally biased region" description="Pro residues" evidence="1">
    <location>
        <begin position="517"/>
        <end position="542"/>
    </location>
</feature>
<gene>
    <name evidence="2" type="ORF">DM02DRAFT_689754</name>
</gene>
<feature type="region of interest" description="Disordered" evidence="1">
    <location>
        <begin position="501"/>
        <end position="555"/>
    </location>
</feature>
<dbReference type="EMBL" id="KZ805318">
    <property type="protein sequence ID" value="PVI04851.1"/>
    <property type="molecule type" value="Genomic_DNA"/>
</dbReference>
<sequence>MQKIPLAHIASKSPQGVPHRRWQPYSVRSRAENGCLDRRTSDCPPVSMPGRVACHPRHPRRESNQSSEQLSQLDHKDSNHLEGNRFSILADLDSTLRTKEALDLDDDCNEIEHGKRKRKNMRKSNFPARKKRMMLRGGGSDVQPVEPGVGIHTDGDRTPARLESIQATPPDQLSKEHLFSGPAEINHSLPAKSSAIAVPSPSLATPLDDRSSPTECHENRFYTLVDPSTSKGYITPPDSVHNGATTSSSHCQKPISPAHSTPTIPISPHTSPQKSSSATSISTIDLHHDTLANHESQDQLLLEASTAHQLDQPFQNGEVEEQKWAVPSTSQEHGLASGPNICYGGPSGATSGYHIRPNNGENQDIPYSQIEHPSNQAHASNPSFAASSNARHGNHHGFVAFSPVIYVPLDSRTHAYNNVQLEASGPVGWGPSPWNPPGYRTQVPPPFDPLGVPFAVGDPAANFINGHAVEPPSPPSPQAVHADSAAAAVANSAAAPGVIARPIVLRAPTPPPRRDPTPPPTLPPPPPPPPTLPPNLPPPPRIKPSSGRQRVKAPTPTVQVMAADRGWVVWDKNCVLYDGRRGVEIEGQWVLIEKDNDG</sequence>
<dbReference type="Proteomes" id="UP000244855">
    <property type="component" value="Unassembled WGS sequence"/>
</dbReference>
<evidence type="ECO:0000313" key="2">
    <source>
        <dbReference type="EMBL" id="PVI04851.1"/>
    </source>
</evidence>
<feature type="compositionally biased region" description="Low complexity" evidence="1">
    <location>
        <begin position="259"/>
        <end position="272"/>
    </location>
</feature>